<dbReference type="OrthoDB" id="9810303at2"/>
<comment type="similarity">
    <text evidence="2">Belongs to the glycosyltransferase 2 family.</text>
</comment>
<dbReference type="RefSeq" id="WP_096182874.1">
    <property type="nucleotide sequence ID" value="NZ_BDUF01000086.1"/>
</dbReference>
<evidence type="ECO:0000256" key="3">
    <source>
        <dbReference type="ARBA" id="ARBA00022676"/>
    </source>
</evidence>
<accession>A0A292YPN1</accession>
<keyword evidence="3 11" id="KW-0328">Glycosyltransferase</keyword>
<dbReference type="Pfam" id="PF00535">
    <property type="entry name" value="Glycos_transf_2"/>
    <property type="match status" value="1"/>
</dbReference>
<dbReference type="InterPro" id="IPR029044">
    <property type="entry name" value="Nucleotide-diphossugar_trans"/>
</dbReference>
<dbReference type="GO" id="GO:0035269">
    <property type="term" value="P:protein O-linked glycosylation via mannose"/>
    <property type="evidence" value="ECO:0007669"/>
    <property type="project" value="TreeGrafter"/>
</dbReference>
<dbReference type="PANTHER" id="PTHR43398">
    <property type="entry name" value="DOLICHOL-PHOSPHATE MANNOSYLTRANSFERASE SUBUNIT 1"/>
    <property type="match status" value="1"/>
</dbReference>
<evidence type="ECO:0000313" key="12">
    <source>
        <dbReference type="Proteomes" id="UP000217785"/>
    </source>
</evidence>
<dbReference type="InterPro" id="IPR001173">
    <property type="entry name" value="Glyco_trans_2-like"/>
</dbReference>
<dbReference type="AlphaFoldDB" id="A0A292YPN1"/>
<evidence type="ECO:0000256" key="2">
    <source>
        <dbReference type="ARBA" id="ARBA00006739"/>
    </source>
</evidence>
<comment type="subcellular location">
    <subcellularLocation>
        <location evidence="1">Membrane</location>
        <topology evidence="1">Multi-pass membrane protein</topology>
    </subcellularLocation>
</comment>
<proteinExistence type="inferred from homology"/>
<dbReference type="GO" id="GO:0004582">
    <property type="term" value="F:dolichyl-phosphate beta-D-mannosyltransferase activity"/>
    <property type="evidence" value="ECO:0007669"/>
    <property type="project" value="InterPro"/>
</dbReference>
<dbReference type="PANTHER" id="PTHR43398:SF1">
    <property type="entry name" value="DOLICHOL-PHOSPHATE MANNOSYLTRANSFERASE SUBUNIT 1"/>
    <property type="match status" value="1"/>
</dbReference>
<evidence type="ECO:0000256" key="1">
    <source>
        <dbReference type="ARBA" id="ARBA00004141"/>
    </source>
</evidence>
<evidence type="ECO:0000256" key="5">
    <source>
        <dbReference type="ARBA" id="ARBA00022692"/>
    </source>
</evidence>
<keyword evidence="5 8" id="KW-0812">Transmembrane</keyword>
<keyword evidence="12" id="KW-1185">Reference proteome</keyword>
<feature type="domain" description="GtrA/DPMS transmembrane" evidence="10">
    <location>
        <begin position="236"/>
        <end position="351"/>
    </location>
</feature>
<dbReference type="Proteomes" id="UP000217785">
    <property type="component" value="Unassembled WGS sequence"/>
</dbReference>
<dbReference type="GO" id="GO:0016020">
    <property type="term" value="C:membrane"/>
    <property type="evidence" value="ECO:0007669"/>
    <property type="project" value="UniProtKB-SubCell"/>
</dbReference>
<dbReference type="GO" id="GO:0006488">
    <property type="term" value="P:dolichol-linked oligosaccharide biosynthetic process"/>
    <property type="evidence" value="ECO:0007669"/>
    <property type="project" value="TreeGrafter"/>
</dbReference>
<dbReference type="InterPro" id="IPR007267">
    <property type="entry name" value="GtrA_DPMS_TM"/>
</dbReference>
<keyword evidence="7 8" id="KW-0472">Membrane</keyword>
<feature type="transmembrane region" description="Helical" evidence="8">
    <location>
        <begin position="233"/>
        <end position="255"/>
    </location>
</feature>
<evidence type="ECO:0000256" key="7">
    <source>
        <dbReference type="ARBA" id="ARBA00023136"/>
    </source>
</evidence>
<name>A0A292YPN1_9BACL</name>
<dbReference type="InterPro" id="IPR039528">
    <property type="entry name" value="DPM1-like"/>
</dbReference>
<gene>
    <name evidence="11" type="ORF">EFBL_2802</name>
</gene>
<dbReference type="CDD" id="cd06442">
    <property type="entry name" value="DPM1_like"/>
    <property type="match status" value="1"/>
</dbReference>
<feature type="transmembrane region" description="Helical" evidence="8">
    <location>
        <begin position="301"/>
        <end position="320"/>
    </location>
</feature>
<keyword evidence="6 8" id="KW-1133">Transmembrane helix</keyword>
<dbReference type="GO" id="GO:0000271">
    <property type="term" value="P:polysaccharide biosynthetic process"/>
    <property type="evidence" value="ECO:0007669"/>
    <property type="project" value="InterPro"/>
</dbReference>
<evidence type="ECO:0000256" key="6">
    <source>
        <dbReference type="ARBA" id="ARBA00022989"/>
    </source>
</evidence>
<evidence type="ECO:0000256" key="8">
    <source>
        <dbReference type="SAM" id="Phobius"/>
    </source>
</evidence>
<dbReference type="EMBL" id="BDUF01000086">
    <property type="protein sequence ID" value="GAX91136.1"/>
    <property type="molecule type" value="Genomic_DNA"/>
</dbReference>
<protein>
    <submittedName>
        <fullName evidence="11">Dolichyl-phosphate beta-D-mannosyltransferase</fullName>
    </submittedName>
</protein>
<keyword evidence="4 11" id="KW-0808">Transferase</keyword>
<evidence type="ECO:0000313" key="11">
    <source>
        <dbReference type="EMBL" id="GAX91136.1"/>
    </source>
</evidence>
<evidence type="ECO:0000259" key="10">
    <source>
        <dbReference type="Pfam" id="PF04138"/>
    </source>
</evidence>
<dbReference type="GO" id="GO:0006506">
    <property type="term" value="P:GPI anchor biosynthetic process"/>
    <property type="evidence" value="ECO:0007669"/>
    <property type="project" value="TreeGrafter"/>
</dbReference>
<feature type="domain" description="Glycosyltransferase 2-like" evidence="9">
    <location>
        <begin position="3"/>
        <end position="166"/>
    </location>
</feature>
<reference evidence="12" key="1">
    <citation type="submission" date="2017-07" db="EMBL/GenBank/DDBJ databases">
        <title>Draft genome sequence of Effusibacillus lacus strain skLN1.</title>
        <authorList>
            <person name="Watanabe M."/>
            <person name="Kojima H."/>
            <person name="Fukui M."/>
        </authorList>
    </citation>
    <scope>NUCLEOTIDE SEQUENCE [LARGE SCALE GENOMIC DNA]</scope>
    <source>
        <strain evidence="12">skLN1</strain>
    </source>
</reference>
<dbReference type="Gene3D" id="3.90.550.10">
    <property type="entry name" value="Spore Coat Polysaccharide Biosynthesis Protein SpsA, Chain A"/>
    <property type="match status" value="1"/>
</dbReference>
<evidence type="ECO:0000256" key="4">
    <source>
        <dbReference type="ARBA" id="ARBA00022679"/>
    </source>
</evidence>
<dbReference type="Pfam" id="PF04138">
    <property type="entry name" value="GtrA_DPMS_TM"/>
    <property type="match status" value="1"/>
</dbReference>
<evidence type="ECO:0000259" key="9">
    <source>
        <dbReference type="Pfam" id="PF00535"/>
    </source>
</evidence>
<feature type="transmembrane region" description="Helical" evidence="8">
    <location>
        <begin position="261"/>
        <end position="280"/>
    </location>
</feature>
<feature type="transmembrane region" description="Helical" evidence="8">
    <location>
        <begin position="332"/>
        <end position="351"/>
    </location>
</feature>
<dbReference type="SUPFAM" id="SSF53448">
    <property type="entry name" value="Nucleotide-diphospho-sugar transferases"/>
    <property type="match status" value="1"/>
</dbReference>
<sequence>MISIIIPTYNEKANIPILSRRIRGALNGEAYEVIFVDDSTDDTPAVLAEISGRYPEFRYIHRERETGLATAVIRGFEEAKGEILAVMDADLQHPPELLTEMLASIQRGAELVLPSRFLSGGGDKGLRFHRKVVAKGARLIAQLALKRVRRVTDPMSGFFMLRRHVLHGIEWNPIGWKILIEILVKGQYSSVAEIPYEFQQRQGEQSKMSLREQINYLRHVYRLVRNSPEDRRLFMFLLVGLSGVAVNLFSFGILYSITRFSALWSGFLSSLFAMTSNFLLNDTFTWPGDKLGSAIVRYIKYVLISTVGIGVNLVTLYLLHSRFGVNALASNAIGIAVATGWNFGMNSIWTWREALRHVRI</sequence>
<organism evidence="11 12">
    <name type="scientific">Effusibacillus lacus</name>
    <dbReference type="NCBI Taxonomy" id="1348429"/>
    <lineage>
        <taxon>Bacteria</taxon>
        <taxon>Bacillati</taxon>
        <taxon>Bacillota</taxon>
        <taxon>Bacilli</taxon>
        <taxon>Bacillales</taxon>
        <taxon>Alicyclobacillaceae</taxon>
        <taxon>Effusibacillus</taxon>
    </lineage>
</organism>
<comment type="caution">
    <text evidence="11">The sequence shown here is derived from an EMBL/GenBank/DDBJ whole genome shotgun (WGS) entry which is preliminary data.</text>
</comment>